<protein>
    <recommendedName>
        <fullName evidence="4">Secreted protein</fullName>
    </recommendedName>
</protein>
<reference evidence="2 3" key="1">
    <citation type="submission" date="2021-06" db="EMBL/GenBank/DDBJ databases">
        <authorList>
            <person name="Palmer J.M."/>
        </authorList>
    </citation>
    <scope>NUCLEOTIDE SEQUENCE [LARGE SCALE GENOMIC DNA]</scope>
    <source>
        <strain evidence="2 3">GA_2019</strain>
        <tissue evidence="2">Muscle</tissue>
    </source>
</reference>
<feature type="region of interest" description="Disordered" evidence="1">
    <location>
        <begin position="58"/>
        <end position="77"/>
    </location>
</feature>
<proteinExistence type="predicted"/>
<dbReference type="Proteomes" id="UP001476798">
    <property type="component" value="Unassembled WGS sequence"/>
</dbReference>
<dbReference type="EMBL" id="JAHRIO010062313">
    <property type="protein sequence ID" value="MEQ2179246.1"/>
    <property type="molecule type" value="Genomic_DNA"/>
</dbReference>
<organism evidence="2 3">
    <name type="scientific">Goodea atripinnis</name>
    <dbReference type="NCBI Taxonomy" id="208336"/>
    <lineage>
        <taxon>Eukaryota</taxon>
        <taxon>Metazoa</taxon>
        <taxon>Chordata</taxon>
        <taxon>Craniata</taxon>
        <taxon>Vertebrata</taxon>
        <taxon>Euteleostomi</taxon>
        <taxon>Actinopterygii</taxon>
        <taxon>Neopterygii</taxon>
        <taxon>Teleostei</taxon>
        <taxon>Neoteleostei</taxon>
        <taxon>Acanthomorphata</taxon>
        <taxon>Ovalentaria</taxon>
        <taxon>Atherinomorphae</taxon>
        <taxon>Cyprinodontiformes</taxon>
        <taxon>Goodeidae</taxon>
        <taxon>Goodea</taxon>
    </lineage>
</organism>
<comment type="caution">
    <text evidence="2">The sequence shown here is derived from an EMBL/GenBank/DDBJ whole genome shotgun (WGS) entry which is preliminary data.</text>
</comment>
<name>A0ABV0P704_9TELE</name>
<gene>
    <name evidence="2" type="ORF">GOODEAATRI_022666</name>
</gene>
<evidence type="ECO:0008006" key="4">
    <source>
        <dbReference type="Google" id="ProtNLM"/>
    </source>
</evidence>
<keyword evidence="3" id="KW-1185">Reference proteome</keyword>
<sequence>MLWSRWPCMAIITSASSNTNIVIFLGSISLYLVHQSRTVPGVPMTICSCNLTPRSTEHKHQQSCRENTPPVPDNYKEQINTSDLTFQNTLHLLYPPEAKKSFD</sequence>
<accession>A0ABV0P704</accession>
<evidence type="ECO:0000313" key="2">
    <source>
        <dbReference type="EMBL" id="MEQ2179246.1"/>
    </source>
</evidence>
<evidence type="ECO:0000256" key="1">
    <source>
        <dbReference type="SAM" id="MobiDB-lite"/>
    </source>
</evidence>
<evidence type="ECO:0000313" key="3">
    <source>
        <dbReference type="Proteomes" id="UP001476798"/>
    </source>
</evidence>